<evidence type="ECO:0000256" key="1">
    <source>
        <dbReference type="ARBA" id="ARBA00000185"/>
    </source>
</evidence>
<feature type="domain" description="Topoisomerase 6 subunit A/Spo11 TOPRIM" evidence="11">
    <location>
        <begin position="92"/>
        <end position="140"/>
    </location>
</feature>
<dbReference type="GO" id="GO:0007131">
    <property type="term" value="P:reciprocal meiotic recombination"/>
    <property type="evidence" value="ECO:0007669"/>
    <property type="project" value="TreeGrafter"/>
</dbReference>
<reference evidence="12 13" key="1">
    <citation type="submission" date="2014-06" db="EMBL/GenBank/DDBJ databases">
        <authorList>
            <person name="Swart Estienne"/>
        </authorList>
    </citation>
    <scope>NUCLEOTIDE SEQUENCE [LARGE SCALE GENOMIC DNA]</scope>
    <source>
        <strain evidence="12 13">130c</strain>
    </source>
</reference>
<dbReference type="GO" id="GO:0046872">
    <property type="term" value="F:metal ion binding"/>
    <property type="evidence" value="ECO:0007669"/>
    <property type="project" value="UniProtKB-KW"/>
</dbReference>
<keyword evidence="5" id="KW-0479">Metal-binding</keyword>
<dbReference type="Pfam" id="PF21180">
    <property type="entry name" value="TOP6A-Spo11_Toprim"/>
    <property type="match status" value="1"/>
</dbReference>
<keyword evidence="9" id="KW-0413">Isomerase</keyword>
<evidence type="ECO:0000256" key="4">
    <source>
        <dbReference type="ARBA" id="ARBA00012895"/>
    </source>
</evidence>
<dbReference type="PANTHER" id="PTHR10848:SF0">
    <property type="entry name" value="MEIOTIC RECOMBINATION PROTEIN SPO11"/>
    <property type="match status" value="1"/>
</dbReference>
<evidence type="ECO:0000256" key="7">
    <source>
        <dbReference type="ARBA" id="ARBA00023029"/>
    </source>
</evidence>
<evidence type="ECO:0000313" key="12">
    <source>
        <dbReference type="EMBL" id="CDW83273.1"/>
    </source>
</evidence>
<keyword evidence="8" id="KW-0238">DNA-binding</keyword>
<keyword evidence="7" id="KW-0799">Topoisomerase</keyword>
<dbReference type="OrthoDB" id="288196at2759"/>
<comment type="catalytic activity">
    <reaction evidence="1">
        <text>ATP-dependent breakage, passage and rejoining of double-stranded DNA.</text>
        <dbReference type="EC" id="5.6.2.2"/>
    </reaction>
</comment>
<evidence type="ECO:0000256" key="8">
    <source>
        <dbReference type="ARBA" id="ARBA00023125"/>
    </source>
</evidence>
<evidence type="ECO:0000256" key="6">
    <source>
        <dbReference type="ARBA" id="ARBA00022842"/>
    </source>
</evidence>
<evidence type="ECO:0000256" key="3">
    <source>
        <dbReference type="ARBA" id="ARBA00006559"/>
    </source>
</evidence>
<dbReference type="SUPFAM" id="SSF56726">
    <property type="entry name" value="DNA topoisomerase IV, alpha subunit"/>
    <property type="match status" value="1"/>
</dbReference>
<dbReference type="AlphaFoldDB" id="A0A078AQU7"/>
<dbReference type="GO" id="GO:0042138">
    <property type="term" value="P:meiotic DNA double-strand break formation"/>
    <property type="evidence" value="ECO:0007669"/>
    <property type="project" value="TreeGrafter"/>
</dbReference>
<keyword evidence="13" id="KW-1185">Reference proteome</keyword>
<proteinExistence type="inferred from homology"/>
<gene>
    <name evidence="12" type="primary">Contig18481.g19626</name>
    <name evidence="12" type="ORF">STYLEM_12315</name>
</gene>
<evidence type="ECO:0000259" key="10">
    <source>
        <dbReference type="Pfam" id="PF04406"/>
    </source>
</evidence>
<evidence type="ECO:0000256" key="5">
    <source>
        <dbReference type="ARBA" id="ARBA00022723"/>
    </source>
</evidence>
<evidence type="ECO:0000256" key="9">
    <source>
        <dbReference type="ARBA" id="ARBA00023235"/>
    </source>
</evidence>
<dbReference type="InterPro" id="IPR013049">
    <property type="entry name" value="Spo11/TopoVI_A_N"/>
</dbReference>
<dbReference type="PRINTS" id="PR01550">
    <property type="entry name" value="TOP6AFAMILY"/>
</dbReference>
<keyword evidence="6" id="KW-0460">Magnesium</keyword>
<dbReference type="InterPro" id="IPR002815">
    <property type="entry name" value="Spo11/TopoVI_A"/>
</dbReference>
<dbReference type="InterPro" id="IPR034136">
    <property type="entry name" value="TOPRIM_Topo6A/Spo11"/>
</dbReference>
<dbReference type="GO" id="GO:0003677">
    <property type="term" value="F:DNA binding"/>
    <property type="evidence" value="ECO:0007669"/>
    <property type="project" value="UniProtKB-KW"/>
</dbReference>
<dbReference type="Proteomes" id="UP000039865">
    <property type="component" value="Unassembled WGS sequence"/>
</dbReference>
<dbReference type="GO" id="GO:0005524">
    <property type="term" value="F:ATP binding"/>
    <property type="evidence" value="ECO:0007669"/>
    <property type="project" value="InterPro"/>
</dbReference>
<dbReference type="InParanoid" id="A0A078AQU7"/>
<dbReference type="GO" id="GO:0003918">
    <property type="term" value="F:DNA topoisomerase type II (double strand cut, ATP-hydrolyzing) activity"/>
    <property type="evidence" value="ECO:0007669"/>
    <property type="project" value="UniProtKB-EC"/>
</dbReference>
<feature type="domain" description="Spo11/DNA topoisomerase VI subunit A N-terminal" evidence="10">
    <location>
        <begin position="29"/>
        <end position="91"/>
    </location>
</feature>
<dbReference type="GO" id="GO:0000706">
    <property type="term" value="P:meiotic DNA double-strand break processing"/>
    <property type="evidence" value="ECO:0007669"/>
    <property type="project" value="TreeGrafter"/>
</dbReference>
<comment type="similarity">
    <text evidence="3">Belongs to the TOP6A family.</text>
</comment>
<dbReference type="Gene3D" id="3.40.1360.10">
    <property type="match status" value="1"/>
</dbReference>
<dbReference type="GO" id="GO:0000228">
    <property type="term" value="C:nuclear chromosome"/>
    <property type="evidence" value="ECO:0007669"/>
    <property type="project" value="TreeGrafter"/>
</dbReference>
<evidence type="ECO:0000313" key="13">
    <source>
        <dbReference type="Proteomes" id="UP000039865"/>
    </source>
</evidence>
<dbReference type="EC" id="5.6.2.2" evidence="4"/>
<dbReference type="PANTHER" id="PTHR10848">
    <property type="entry name" value="MEIOTIC RECOMBINATION PROTEIN SPO11"/>
    <property type="match status" value="1"/>
</dbReference>
<dbReference type="EMBL" id="CCKQ01011703">
    <property type="protein sequence ID" value="CDW83273.1"/>
    <property type="molecule type" value="Genomic_DNA"/>
</dbReference>
<organism evidence="12 13">
    <name type="scientific">Stylonychia lemnae</name>
    <name type="common">Ciliate</name>
    <dbReference type="NCBI Taxonomy" id="5949"/>
    <lineage>
        <taxon>Eukaryota</taxon>
        <taxon>Sar</taxon>
        <taxon>Alveolata</taxon>
        <taxon>Ciliophora</taxon>
        <taxon>Intramacronucleata</taxon>
        <taxon>Spirotrichea</taxon>
        <taxon>Stichotrichia</taxon>
        <taxon>Sporadotrichida</taxon>
        <taxon>Oxytrichidae</taxon>
        <taxon>Stylonychinae</taxon>
        <taxon>Stylonychia</taxon>
    </lineage>
</organism>
<sequence length="155" mass="18271">MKIQKLSKYPLRSIHFISVKNQILYKTKSIDKLLVILDSIDQHLASHIDKVNKRALYYSLLDNKISSTDELDNYIEEICQILNLHRDDLKIGKGYPDYETKKFVKMLSSIANLPIFYIGDADPYGADIYYQYAFGNQVKQYYFEFEFIESKYGLR</sequence>
<accession>A0A078AQU7</accession>
<dbReference type="InterPro" id="IPR036078">
    <property type="entry name" value="Spo11/TopoVI_A_sf"/>
</dbReference>
<comment type="cofactor">
    <cofactor evidence="2">
        <name>Mg(2+)</name>
        <dbReference type="ChEBI" id="CHEBI:18420"/>
    </cofactor>
</comment>
<name>A0A078AQU7_STYLE</name>
<dbReference type="Pfam" id="PF04406">
    <property type="entry name" value="TP6A_N"/>
    <property type="match status" value="1"/>
</dbReference>
<evidence type="ECO:0000256" key="2">
    <source>
        <dbReference type="ARBA" id="ARBA00001946"/>
    </source>
</evidence>
<protein>
    <recommendedName>
        <fullName evidence="4">DNA topoisomerase (ATP-hydrolyzing)</fullName>
        <ecNumber evidence="4">5.6.2.2</ecNumber>
    </recommendedName>
</protein>
<evidence type="ECO:0000259" key="11">
    <source>
        <dbReference type="Pfam" id="PF21180"/>
    </source>
</evidence>